<reference evidence="13" key="2">
    <citation type="submission" date="2020-09" db="EMBL/GenBank/DDBJ databases">
        <authorList>
            <person name="Sun Q."/>
            <person name="Kim S."/>
        </authorList>
    </citation>
    <scope>NUCLEOTIDE SEQUENCE</scope>
    <source>
        <strain evidence="13">KCTC 42731</strain>
    </source>
</reference>
<dbReference type="GO" id="GO:0005737">
    <property type="term" value="C:cytoplasm"/>
    <property type="evidence" value="ECO:0007669"/>
    <property type="project" value="UniProtKB-SubCell"/>
</dbReference>
<dbReference type="SUPFAM" id="SSF52540">
    <property type="entry name" value="P-loop containing nucleoside triphosphate hydrolases"/>
    <property type="match status" value="1"/>
</dbReference>
<evidence type="ECO:0000256" key="3">
    <source>
        <dbReference type="ARBA" id="ARBA00022723"/>
    </source>
</evidence>
<organism evidence="13 14">
    <name type="scientific">Thalassotalea marina</name>
    <dbReference type="NCBI Taxonomy" id="1673741"/>
    <lineage>
        <taxon>Bacteria</taxon>
        <taxon>Pseudomonadati</taxon>
        <taxon>Pseudomonadota</taxon>
        <taxon>Gammaproteobacteria</taxon>
        <taxon>Alteromonadales</taxon>
        <taxon>Colwelliaceae</taxon>
        <taxon>Thalassotalea</taxon>
    </lineage>
</organism>
<keyword evidence="5 10" id="KW-0547">Nucleotide-binding</keyword>
<dbReference type="PANTHER" id="PTHR32120">
    <property type="entry name" value="SMALL RIBOSOMAL SUBUNIT BIOGENESIS GTPASE RSGA"/>
    <property type="match status" value="1"/>
</dbReference>
<evidence type="ECO:0000256" key="1">
    <source>
        <dbReference type="ARBA" id="ARBA00022490"/>
    </source>
</evidence>
<dbReference type="GO" id="GO:0019843">
    <property type="term" value="F:rRNA binding"/>
    <property type="evidence" value="ECO:0007669"/>
    <property type="project" value="UniProtKB-KW"/>
</dbReference>
<feature type="binding site" evidence="10">
    <location>
        <position position="280"/>
    </location>
    <ligand>
        <name>Zn(2+)</name>
        <dbReference type="ChEBI" id="CHEBI:29105"/>
    </ligand>
</feature>
<dbReference type="RefSeq" id="WP_189766777.1">
    <property type="nucleotide sequence ID" value="NZ_BNCK01000001.1"/>
</dbReference>
<dbReference type="PROSITE" id="PS51721">
    <property type="entry name" value="G_CP"/>
    <property type="match status" value="1"/>
</dbReference>
<keyword evidence="14" id="KW-1185">Reference proteome</keyword>
<protein>
    <recommendedName>
        <fullName evidence="10">Small ribosomal subunit biogenesis GTPase RsgA</fullName>
        <ecNumber evidence="10">3.6.1.-</ecNumber>
    </recommendedName>
</protein>
<name>A0A919B9Z4_9GAMM</name>
<feature type="binding site" evidence="10">
    <location>
        <begin position="140"/>
        <end position="143"/>
    </location>
    <ligand>
        <name>GTP</name>
        <dbReference type="ChEBI" id="CHEBI:37565"/>
    </ligand>
</feature>
<feature type="binding site" evidence="10">
    <location>
        <position position="278"/>
    </location>
    <ligand>
        <name>Zn(2+)</name>
        <dbReference type="ChEBI" id="CHEBI:29105"/>
    </ligand>
</feature>
<dbReference type="InterPro" id="IPR030378">
    <property type="entry name" value="G_CP_dom"/>
</dbReference>
<dbReference type="Gene3D" id="1.10.40.50">
    <property type="entry name" value="Probable gtpase engc, domain 3"/>
    <property type="match status" value="1"/>
</dbReference>
<comment type="function">
    <text evidence="10">One of several proteins that assist in the late maturation steps of the functional core of the 30S ribosomal subunit. Helps release RbfA from mature subunits. May play a role in the assembly of ribosomal proteins into the subunit. Circularly permuted GTPase that catalyzes slow GTP hydrolysis, GTPase activity is stimulated by the 30S ribosomal subunit.</text>
</comment>
<keyword evidence="1 10" id="KW-0963">Cytoplasm</keyword>
<comment type="cofactor">
    <cofactor evidence="10">
        <name>Zn(2+)</name>
        <dbReference type="ChEBI" id="CHEBI:29105"/>
    </cofactor>
    <text evidence="10">Binds 1 zinc ion per subunit.</text>
</comment>
<dbReference type="AlphaFoldDB" id="A0A919B9Z4"/>
<evidence type="ECO:0000256" key="5">
    <source>
        <dbReference type="ARBA" id="ARBA00022741"/>
    </source>
</evidence>
<keyword evidence="6 10" id="KW-0378">Hydrolase</keyword>
<evidence type="ECO:0000259" key="11">
    <source>
        <dbReference type="PROSITE" id="PS50936"/>
    </source>
</evidence>
<feature type="binding site" evidence="10">
    <location>
        <position position="286"/>
    </location>
    <ligand>
        <name>Zn(2+)</name>
        <dbReference type="ChEBI" id="CHEBI:29105"/>
    </ligand>
</feature>
<gene>
    <name evidence="13" type="primary">rsgA2</name>
    <name evidence="10" type="synonym">rsgA</name>
    <name evidence="13" type="ORF">GCM10017161_01160</name>
</gene>
<keyword evidence="2 10" id="KW-0690">Ribosome biogenesis</keyword>
<dbReference type="InterPro" id="IPR004881">
    <property type="entry name" value="Ribosome_biogen_GTPase_RsgA"/>
</dbReference>
<dbReference type="CDD" id="cd01854">
    <property type="entry name" value="YjeQ_EngC"/>
    <property type="match status" value="1"/>
</dbReference>
<dbReference type="InterPro" id="IPR027417">
    <property type="entry name" value="P-loop_NTPase"/>
</dbReference>
<keyword evidence="8 10" id="KW-0694">RNA-binding</keyword>
<evidence type="ECO:0000256" key="6">
    <source>
        <dbReference type="ARBA" id="ARBA00022801"/>
    </source>
</evidence>
<accession>A0A919B9Z4</accession>
<feature type="domain" description="CP-type G" evidence="12">
    <location>
        <begin position="93"/>
        <end position="250"/>
    </location>
</feature>
<evidence type="ECO:0000259" key="12">
    <source>
        <dbReference type="PROSITE" id="PS51721"/>
    </source>
</evidence>
<dbReference type="GO" id="GO:0003924">
    <property type="term" value="F:GTPase activity"/>
    <property type="evidence" value="ECO:0007669"/>
    <property type="project" value="UniProtKB-UniRule"/>
</dbReference>
<evidence type="ECO:0000313" key="13">
    <source>
        <dbReference type="EMBL" id="GHF77913.1"/>
    </source>
</evidence>
<dbReference type="InterPro" id="IPR010914">
    <property type="entry name" value="RsgA_GTPase_dom"/>
</dbReference>
<dbReference type="EC" id="3.6.1.-" evidence="10"/>
<feature type="binding site" evidence="10">
    <location>
        <begin position="192"/>
        <end position="200"/>
    </location>
    <ligand>
        <name>GTP</name>
        <dbReference type="ChEBI" id="CHEBI:37565"/>
    </ligand>
</feature>
<keyword evidence="3 10" id="KW-0479">Metal-binding</keyword>
<dbReference type="PROSITE" id="PS50936">
    <property type="entry name" value="ENGC_GTPASE"/>
    <property type="match status" value="1"/>
</dbReference>
<comment type="similarity">
    <text evidence="10">Belongs to the TRAFAC class YlqF/YawG GTPase family. RsgA subfamily.</text>
</comment>
<feature type="binding site" evidence="10">
    <location>
        <position position="273"/>
    </location>
    <ligand>
        <name>Zn(2+)</name>
        <dbReference type="ChEBI" id="CHEBI:29105"/>
    </ligand>
</feature>
<dbReference type="NCBIfam" id="TIGR00157">
    <property type="entry name" value="ribosome small subunit-dependent GTPase A"/>
    <property type="match status" value="1"/>
</dbReference>
<dbReference type="Pfam" id="PF03193">
    <property type="entry name" value="RsgA_GTPase"/>
    <property type="match status" value="1"/>
</dbReference>
<evidence type="ECO:0000256" key="2">
    <source>
        <dbReference type="ARBA" id="ARBA00022517"/>
    </source>
</evidence>
<dbReference type="PANTHER" id="PTHR32120:SF10">
    <property type="entry name" value="SMALL RIBOSOMAL SUBUNIT BIOGENESIS GTPASE RSGA"/>
    <property type="match status" value="1"/>
</dbReference>
<reference evidence="13" key="1">
    <citation type="journal article" date="2014" name="Int. J. Syst. Evol. Microbiol.">
        <title>Complete genome sequence of Corynebacterium casei LMG S-19264T (=DSM 44701T), isolated from a smear-ripened cheese.</title>
        <authorList>
            <consortium name="US DOE Joint Genome Institute (JGI-PGF)"/>
            <person name="Walter F."/>
            <person name="Albersmeier A."/>
            <person name="Kalinowski J."/>
            <person name="Ruckert C."/>
        </authorList>
    </citation>
    <scope>NUCLEOTIDE SEQUENCE</scope>
    <source>
        <strain evidence="13">KCTC 42731</strain>
    </source>
</reference>
<dbReference type="HAMAP" id="MF_01820">
    <property type="entry name" value="GTPase_RsgA"/>
    <property type="match status" value="1"/>
</dbReference>
<dbReference type="EMBL" id="BNCK01000001">
    <property type="protein sequence ID" value="GHF77913.1"/>
    <property type="molecule type" value="Genomic_DNA"/>
</dbReference>
<evidence type="ECO:0000256" key="4">
    <source>
        <dbReference type="ARBA" id="ARBA00022730"/>
    </source>
</evidence>
<comment type="subunit">
    <text evidence="10">Monomer. Associates with 30S ribosomal subunit, binds 16S rRNA.</text>
</comment>
<evidence type="ECO:0000256" key="9">
    <source>
        <dbReference type="ARBA" id="ARBA00023134"/>
    </source>
</evidence>
<evidence type="ECO:0000256" key="7">
    <source>
        <dbReference type="ARBA" id="ARBA00022833"/>
    </source>
</evidence>
<sequence length="347" mass="39554">MNTIYSLSQLGWQPFYQQQLTLEEYEHSICARVINHHRSEYIVQTNSEQVRLPIHANLPMMTVGDWLLLDQNQQFKRLLERKTLLSRKGAGAEMKLQHITSNIDTLFVVMSLNQDFNLNRLERYLTLAHDAQVEPVVILSKSDLCQDVAEKVIQVQALDPLLEIVAINGLESCAIEQLQPWCKSGKTVSFVGSSGVGKSTLINQLVQDEVALTNDIRQGDDKGKHTTTSRSVYISAEHGVIIDTPGMRELQLVGSEESLHTTFADIEQLASHCRFSDCQHQDEPNCAVQRAIDGGELDTRRFKNYQKLLREQAFNHASLREKREKERQFGKLIRQVTRGKKQLKKMS</sequence>
<keyword evidence="4 10" id="KW-0699">rRNA-binding</keyword>
<comment type="caution">
    <text evidence="13">The sequence shown here is derived from an EMBL/GenBank/DDBJ whole genome shotgun (WGS) entry which is preliminary data.</text>
</comment>
<evidence type="ECO:0000256" key="8">
    <source>
        <dbReference type="ARBA" id="ARBA00022884"/>
    </source>
</evidence>
<evidence type="ECO:0000256" key="10">
    <source>
        <dbReference type="HAMAP-Rule" id="MF_01820"/>
    </source>
</evidence>
<keyword evidence="7 10" id="KW-0862">Zinc</keyword>
<proteinExistence type="inferred from homology"/>
<feature type="domain" description="EngC GTPase" evidence="11">
    <location>
        <begin position="101"/>
        <end position="248"/>
    </location>
</feature>
<keyword evidence="9 10" id="KW-0342">GTP-binding</keyword>
<dbReference type="GO" id="GO:0005525">
    <property type="term" value="F:GTP binding"/>
    <property type="evidence" value="ECO:0007669"/>
    <property type="project" value="UniProtKB-UniRule"/>
</dbReference>
<dbReference type="Gene3D" id="3.40.50.300">
    <property type="entry name" value="P-loop containing nucleotide triphosphate hydrolases"/>
    <property type="match status" value="1"/>
</dbReference>
<dbReference type="GO" id="GO:0042274">
    <property type="term" value="P:ribosomal small subunit biogenesis"/>
    <property type="evidence" value="ECO:0007669"/>
    <property type="project" value="UniProtKB-UniRule"/>
</dbReference>
<comment type="subcellular location">
    <subcellularLocation>
        <location evidence="10">Cytoplasm</location>
    </subcellularLocation>
</comment>
<dbReference type="GO" id="GO:0046872">
    <property type="term" value="F:metal ion binding"/>
    <property type="evidence" value="ECO:0007669"/>
    <property type="project" value="UniProtKB-KW"/>
</dbReference>
<dbReference type="Proteomes" id="UP000623842">
    <property type="component" value="Unassembled WGS sequence"/>
</dbReference>
<evidence type="ECO:0000313" key="14">
    <source>
        <dbReference type="Proteomes" id="UP000623842"/>
    </source>
</evidence>